<keyword evidence="3" id="KW-1185">Reference proteome</keyword>
<dbReference type="InParanoid" id="E2ABF1"/>
<gene>
    <name evidence="2" type="ORF">EAG_13950</name>
</gene>
<evidence type="ECO:0000313" key="2">
    <source>
        <dbReference type="EMBL" id="EFN69272.1"/>
    </source>
</evidence>
<evidence type="ECO:0000313" key="3">
    <source>
        <dbReference type="Proteomes" id="UP000000311"/>
    </source>
</evidence>
<keyword evidence="1" id="KW-0472">Membrane</keyword>
<reference evidence="2 3" key="1">
    <citation type="journal article" date="2010" name="Science">
        <title>Genomic comparison of the ants Camponotus floridanus and Harpegnathos saltator.</title>
        <authorList>
            <person name="Bonasio R."/>
            <person name="Zhang G."/>
            <person name="Ye C."/>
            <person name="Mutti N.S."/>
            <person name="Fang X."/>
            <person name="Qin N."/>
            <person name="Donahue G."/>
            <person name="Yang P."/>
            <person name="Li Q."/>
            <person name="Li C."/>
            <person name="Zhang P."/>
            <person name="Huang Z."/>
            <person name="Berger S.L."/>
            <person name="Reinberg D."/>
            <person name="Wang J."/>
            <person name="Liebig J."/>
        </authorList>
    </citation>
    <scope>NUCLEOTIDE SEQUENCE [LARGE SCALE GENOMIC DNA]</scope>
    <source>
        <strain evidence="3">C129</strain>
    </source>
</reference>
<sequence>MVCAVWVQQTLKTFNIAFFAKQAEYTYNSVSLALMVPIVVIYRDNNRIKRAVIMGCLLEMQRLRNKMNANGNAKSGVNTGRHALTYAYAGSNPGYSPVKLLSMLSHLCHIQHIFGVGAYICQQATSLDNFRKDDTQKANVRYDTLLKTPRCWRSVLSHFHNLEVLKFPDGTSVLKFTNLIRII</sequence>
<keyword evidence="1" id="KW-0812">Transmembrane</keyword>
<keyword evidence="1" id="KW-1133">Transmembrane helix</keyword>
<name>E2ABF1_CAMFO</name>
<organism evidence="3">
    <name type="scientific">Camponotus floridanus</name>
    <name type="common">Florida carpenter ant</name>
    <dbReference type="NCBI Taxonomy" id="104421"/>
    <lineage>
        <taxon>Eukaryota</taxon>
        <taxon>Metazoa</taxon>
        <taxon>Ecdysozoa</taxon>
        <taxon>Arthropoda</taxon>
        <taxon>Hexapoda</taxon>
        <taxon>Insecta</taxon>
        <taxon>Pterygota</taxon>
        <taxon>Neoptera</taxon>
        <taxon>Endopterygota</taxon>
        <taxon>Hymenoptera</taxon>
        <taxon>Apocrita</taxon>
        <taxon>Aculeata</taxon>
        <taxon>Formicoidea</taxon>
        <taxon>Formicidae</taxon>
        <taxon>Formicinae</taxon>
        <taxon>Camponotus</taxon>
    </lineage>
</organism>
<protein>
    <submittedName>
        <fullName evidence="2">Uncharacterized protein</fullName>
    </submittedName>
</protein>
<accession>E2ABF1</accession>
<evidence type="ECO:0000256" key="1">
    <source>
        <dbReference type="SAM" id="Phobius"/>
    </source>
</evidence>
<dbReference type="AlphaFoldDB" id="E2ABF1"/>
<feature type="transmembrane region" description="Helical" evidence="1">
    <location>
        <begin position="25"/>
        <end position="42"/>
    </location>
</feature>
<dbReference type="Proteomes" id="UP000000311">
    <property type="component" value="Unassembled WGS sequence"/>
</dbReference>
<proteinExistence type="predicted"/>
<dbReference type="EMBL" id="GL438237">
    <property type="protein sequence ID" value="EFN69272.1"/>
    <property type="molecule type" value="Genomic_DNA"/>
</dbReference>